<feature type="transmembrane region" description="Helical" evidence="5">
    <location>
        <begin position="29"/>
        <end position="46"/>
    </location>
</feature>
<feature type="binding site" evidence="3">
    <location>
        <begin position="90"/>
        <end position="91"/>
    </location>
    <ligand>
        <name>ATP</name>
        <dbReference type="ChEBI" id="CHEBI:30616"/>
    </ligand>
</feature>
<feature type="binding site" evidence="4">
    <location>
        <position position="24"/>
    </location>
    <ligand>
        <name>a divalent metal cation</name>
        <dbReference type="ChEBI" id="CHEBI:60240"/>
    </ligand>
</feature>
<evidence type="ECO:0000256" key="5">
    <source>
        <dbReference type="SAM" id="Phobius"/>
    </source>
</evidence>
<proteinExistence type="predicted"/>
<keyword evidence="5" id="KW-0812">Transmembrane</keyword>
<keyword evidence="5" id="KW-1133">Transmembrane helix</keyword>
<feature type="binding site" evidence="4">
    <location>
        <position position="72"/>
    </location>
    <ligand>
        <name>a divalent metal cation</name>
        <dbReference type="ChEBI" id="CHEBI:60240"/>
    </ligand>
</feature>
<feature type="transmembrane region" description="Helical" evidence="5">
    <location>
        <begin position="123"/>
        <end position="143"/>
    </location>
</feature>
<dbReference type="KEGG" id="fno:Fnod_0045"/>
<dbReference type="InterPro" id="IPR000829">
    <property type="entry name" value="DAGK"/>
</dbReference>
<sequence>MGSNNLAQSFSHAIEGIVESIIYERNLRIHFFIGLLVLAITFFLPVEKEDLLWIIFAVFFVIWSELVNTIIENLMNLYSREFHPVIKIIKDVSAGVVLWAAIFSITVGIIVIGGLIFNWSLEVGKIFAIISLAAFPVLSIKVVRNWKTRKSKL</sequence>
<keyword evidence="6" id="KW-0418">Kinase</keyword>
<keyword evidence="7" id="KW-1185">Reference proteome</keyword>
<reference evidence="6 7" key="2">
    <citation type="journal article" date="2009" name="Proc. Natl. Acad. Sci. U.S.A.">
        <title>On the chimeric nature, thermophilic origin, and phylogenetic placement of the Thermotogales.</title>
        <authorList>
            <person name="Zhaxybayeva O."/>
            <person name="Swithers K.S."/>
            <person name="Lapierre P."/>
            <person name="Fournier G.P."/>
            <person name="Bickhart D.M."/>
            <person name="DeBoy R.T."/>
            <person name="Nelson K.E."/>
            <person name="Nesbo C.L."/>
            <person name="Doolittle W.F."/>
            <person name="Gogarten J.P."/>
            <person name="Noll K.M."/>
        </authorList>
    </citation>
    <scope>NUCLEOTIDE SEQUENCE [LARGE SCALE GENOMIC DNA]</scope>
    <source>
        <strain evidence="7">ATCC 35602 / DSM 5306 / Rt17-B1</strain>
    </source>
</reference>
<evidence type="ECO:0000256" key="1">
    <source>
        <dbReference type="PIRSR" id="PIRSR600829-1"/>
    </source>
</evidence>
<dbReference type="EMBL" id="CP000771">
    <property type="protein sequence ID" value="ABS59916.1"/>
    <property type="molecule type" value="Genomic_DNA"/>
</dbReference>
<organism evidence="6 7">
    <name type="scientific">Fervidobacterium nodosum (strain ATCC 35602 / DSM 5306 / Rt17-B1)</name>
    <dbReference type="NCBI Taxonomy" id="381764"/>
    <lineage>
        <taxon>Bacteria</taxon>
        <taxon>Thermotogati</taxon>
        <taxon>Thermotogota</taxon>
        <taxon>Thermotogae</taxon>
        <taxon>Thermotogales</taxon>
        <taxon>Fervidobacteriaceae</taxon>
        <taxon>Fervidobacterium</taxon>
    </lineage>
</organism>
<feature type="binding site" evidence="2">
    <location>
        <position position="65"/>
    </location>
    <ligand>
        <name>substrate</name>
    </ligand>
</feature>
<feature type="binding site" evidence="3">
    <location>
        <begin position="81"/>
        <end position="83"/>
    </location>
    <ligand>
        <name>ATP</name>
        <dbReference type="ChEBI" id="CHEBI:30616"/>
    </ligand>
</feature>
<evidence type="ECO:0000313" key="6">
    <source>
        <dbReference type="EMBL" id="ABS59916.1"/>
    </source>
</evidence>
<name>A7HJ33_FERNB</name>
<dbReference type="Gene3D" id="1.10.3830.10">
    <property type="entry name" value="Diacylglycerol kinase (DAGK) domain"/>
    <property type="match status" value="1"/>
</dbReference>
<keyword evidence="6" id="KW-0808">Transferase</keyword>
<dbReference type="STRING" id="381764.Fnod_0045"/>
<keyword evidence="3" id="KW-0067">ATP-binding</keyword>
<feature type="active site" description="Proton acceptor" evidence="1">
    <location>
        <position position="65"/>
    </location>
</feature>
<feature type="binding site" evidence="3">
    <location>
        <position position="24"/>
    </location>
    <ligand>
        <name>ATP</name>
        <dbReference type="ChEBI" id="CHEBI:30616"/>
    </ligand>
</feature>
<feature type="binding site" evidence="3">
    <location>
        <position position="72"/>
    </location>
    <ligand>
        <name>ATP</name>
        <dbReference type="ChEBI" id="CHEBI:30616"/>
    </ligand>
</feature>
<evidence type="ECO:0000256" key="4">
    <source>
        <dbReference type="PIRSR" id="PIRSR600829-4"/>
    </source>
</evidence>
<dbReference type="AlphaFoldDB" id="A7HJ33"/>
<evidence type="ECO:0000256" key="3">
    <source>
        <dbReference type="PIRSR" id="PIRSR600829-3"/>
    </source>
</evidence>
<comment type="cofactor">
    <cofactor evidence="4">
        <name>Mg(2+)</name>
        <dbReference type="ChEBI" id="CHEBI:18420"/>
    </cofactor>
    <text evidence="4">Mn(2+), Zn(2+), Cd(2+) and Co(2+) support activity to lesser extents.</text>
</comment>
<dbReference type="Pfam" id="PF01219">
    <property type="entry name" value="DAGK_prokar"/>
    <property type="match status" value="1"/>
</dbReference>
<dbReference type="InterPro" id="IPR033717">
    <property type="entry name" value="UDPK"/>
</dbReference>
<dbReference type="Proteomes" id="UP000002415">
    <property type="component" value="Chromosome"/>
</dbReference>
<dbReference type="GO" id="GO:0005524">
    <property type="term" value="F:ATP binding"/>
    <property type="evidence" value="ECO:0007669"/>
    <property type="project" value="UniProtKB-KW"/>
</dbReference>
<reference evidence="6 7" key="1">
    <citation type="submission" date="2007-07" db="EMBL/GenBank/DDBJ databases">
        <title>Complete sequence of Fervidobacterium nodosum Rt17-B1.</title>
        <authorList>
            <consortium name="US DOE Joint Genome Institute"/>
            <person name="Copeland A."/>
            <person name="Lucas S."/>
            <person name="Lapidus A."/>
            <person name="Barry K."/>
            <person name="Glavina del Rio T."/>
            <person name="Dalin E."/>
            <person name="Tice H."/>
            <person name="Pitluck S."/>
            <person name="Saunders E."/>
            <person name="Brettin T."/>
            <person name="Bruce D."/>
            <person name="Detter J.C."/>
            <person name="Han C."/>
            <person name="Schmutz J."/>
            <person name="Larimer F."/>
            <person name="Land M."/>
            <person name="Hauser L."/>
            <person name="Kyrpides N."/>
            <person name="Mikhailova N."/>
            <person name="Nelson K."/>
            <person name="Gogarten J.P."/>
            <person name="Noll K."/>
            <person name="Richardson P."/>
        </authorList>
    </citation>
    <scope>NUCLEOTIDE SEQUENCE [LARGE SCALE GENOMIC DNA]</scope>
    <source>
        <strain evidence="7">ATCC 35602 / DSM 5306 / Rt17-B1</strain>
    </source>
</reference>
<evidence type="ECO:0000313" key="7">
    <source>
        <dbReference type="Proteomes" id="UP000002415"/>
    </source>
</evidence>
<feature type="transmembrane region" description="Helical" evidence="5">
    <location>
        <begin position="52"/>
        <end position="71"/>
    </location>
</feature>
<dbReference type="HOGENOM" id="CLU_112343_2_1_0"/>
<dbReference type="CDD" id="cd14265">
    <property type="entry name" value="UDPK_IM_like"/>
    <property type="match status" value="1"/>
</dbReference>
<gene>
    <name evidence="6" type="ordered locus">Fnod_0045</name>
</gene>
<accession>A7HJ33</accession>
<dbReference type="GO" id="GO:0016020">
    <property type="term" value="C:membrane"/>
    <property type="evidence" value="ECO:0007669"/>
    <property type="project" value="InterPro"/>
</dbReference>
<feature type="transmembrane region" description="Helical" evidence="5">
    <location>
        <begin position="92"/>
        <end position="117"/>
    </location>
</feature>
<keyword evidence="4" id="KW-0460">Magnesium</keyword>
<dbReference type="GO" id="GO:0008654">
    <property type="term" value="P:phospholipid biosynthetic process"/>
    <property type="evidence" value="ECO:0007669"/>
    <property type="project" value="InterPro"/>
</dbReference>
<keyword evidence="4" id="KW-0479">Metal-binding</keyword>
<protein>
    <submittedName>
        <fullName evidence="6">Diacylglycerol kinase</fullName>
    </submittedName>
</protein>
<dbReference type="PANTHER" id="PTHR34299:SF1">
    <property type="entry name" value="DIACYLGLYCEROL KINASE"/>
    <property type="match status" value="1"/>
</dbReference>
<evidence type="ECO:0000256" key="2">
    <source>
        <dbReference type="PIRSR" id="PIRSR600829-2"/>
    </source>
</evidence>
<dbReference type="GO" id="GO:0016301">
    <property type="term" value="F:kinase activity"/>
    <property type="evidence" value="ECO:0007669"/>
    <property type="project" value="UniProtKB-KW"/>
</dbReference>
<dbReference type="PANTHER" id="PTHR34299">
    <property type="entry name" value="DIACYLGLYCEROL KINASE"/>
    <property type="match status" value="1"/>
</dbReference>
<dbReference type="eggNOG" id="COG0818">
    <property type="taxonomic scope" value="Bacteria"/>
</dbReference>
<keyword evidence="5" id="KW-0472">Membrane</keyword>
<dbReference type="GO" id="GO:0046872">
    <property type="term" value="F:metal ion binding"/>
    <property type="evidence" value="ECO:0007669"/>
    <property type="project" value="UniProtKB-KW"/>
</dbReference>
<keyword evidence="3" id="KW-0547">Nucleotide-binding</keyword>